<dbReference type="PANTHER" id="PTHR21180:SF32">
    <property type="entry name" value="ENDONUCLEASE_EXONUCLEASE_PHOSPHATASE FAMILY DOMAIN-CONTAINING PROTEIN 1"/>
    <property type="match status" value="1"/>
</dbReference>
<dbReference type="GO" id="GO:0015628">
    <property type="term" value="P:protein secretion by the type II secretion system"/>
    <property type="evidence" value="ECO:0007669"/>
    <property type="project" value="TreeGrafter"/>
</dbReference>
<dbReference type="RefSeq" id="WP_183384962.1">
    <property type="nucleotide sequence ID" value="NZ_JACHXR010000013.1"/>
</dbReference>
<keyword evidence="1" id="KW-0732">Signal</keyword>
<feature type="signal peptide" evidence="1">
    <location>
        <begin position="1"/>
        <end position="26"/>
    </location>
</feature>
<feature type="domain" description="Helix-hairpin-helix DNA-binding motif class 1" evidence="2">
    <location>
        <begin position="40"/>
        <end position="59"/>
    </location>
</feature>
<dbReference type="InterPro" id="IPR010994">
    <property type="entry name" value="RuvA_2-like"/>
</dbReference>
<dbReference type="Proteomes" id="UP000518892">
    <property type="component" value="Unassembled WGS sequence"/>
</dbReference>
<comment type="caution">
    <text evidence="3">The sequence shown here is derived from an EMBL/GenBank/DDBJ whole genome shotgun (WGS) entry which is preliminary data.</text>
</comment>
<accession>A0A7W5EW97</accession>
<dbReference type="AlphaFoldDB" id="A0A7W5EW97"/>
<dbReference type="SMART" id="SM00278">
    <property type="entry name" value="HhH1"/>
    <property type="match status" value="2"/>
</dbReference>
<feature type="chain" id="PRO_5030696512" evidence="1">
    <location>
        <begin position="27"/>
        <end position="92"/>
    </location>
</feature>
<dbReference type="EMBL" id="JACHXR010000013">
    <property type="protein sequence ID" value="MBB3232521.1"/>
    <property type="molecule type" value="Genomic_DNA"/>
</dbReference>
<evidence type="ECO:0000256" key="1">
    <source>
        <dbReference type="SAM" id="SignalP"/>
    </source>
</evidence>
<organism evidence="3 4">
    <name type="scientific">Halomonas stenophila</name>
    <dbReference type="NCBI Taxonomy" id="795312"/>
    <lineage>
        <taxon>Bacteria</taxon>
        <taxon>Pseudomonadati</taxon>
        <taxon>Pseudomonadota</taxon>
        <taxon>Gammaproteobacteria</taxon>
        <taxon>Oceanospirillales</taxon>
        <taxon>Halomonadaceae</taxon>
        <taxon>Halomonas</taxon>
    </lineage>
</organism>
<dbReference type="SUPFAM" id="SSF47781">
    <property type="entry name" value="RuvA domain 2-like"/>
    <property type="match status" value="1"/>
</dbReference>
<keyword evidence="4" id="KW-1185">Reference proteome</keyword>
<dbReference type="InterPro" id="IPR051675">
    <property type="entry name" value="Endo/Exo/Phosphatase_dom_1"/>
</dbReference>
<dbReference type="InterPro" id="IPR003583">
    <property type="entry name" value="Hlx-hairpin-Hlx_DNA-bd_motif"/>
</dbReference>
<gene>
    <name evidence="3" type="ORF">FHR97_003390</name>
</gene>
<protein>
    <submittedName>
        <fullName evidence="3">Competence protein ComEA</fullName>
    </submittedName>
</protein>
<dbReference type="GO" id="GO:0006281">
    <property type="term" value="P:DNA repair"/>
    <property type="evidence" value="ECO:0007669"/>
    <property type="project" value="InterPro"/>
</dbReference>
<sequence length="92" mass="9574">MPRMLKERLALLGLILLLGLAAPALAQEMAPVNVNSADAALLAELPGIGEVKAAAIVEERETNGDFSSAEDLTRVDGIGETTVDALAEQVSF</sequence>
<reference evidence="3 4" key="1">
    <citation type="submission" date="2020-08" db="EMBL/GenBank/DDBJ databases">
        <title>Genomic Encyclopedia of Type Strains, Phase III (KMG-III): the genomes of soil and plant-associated and newly described type strains.</title>
        <authorList>
            <person name="Whitman W."/>
        </authorList>
    </citation>
    <scope>NUCLEOTIDE SEQUENCE [LARGE SCALE GENOMIC DNA]</scope>
    <source>
        <strain evidence="3 4">CECT 7744</strain>
    </source>
</reference>
<feature type="domain" description="Helix-hairpin-helix DNA-binding motif class 1" evidence="2">
    <location>
        <begin position="70"/>
        <end position="89"/>
    </location>
</feature>
<proteinExistence type="predicted"/>
<dbReference type="Gene3D" id="1.10.150.320">
    <property type="entry name" value="Photosystem II 12 kDa extrinsic protein"/>
    <property type="match status" value="1"/>
</dbReference>
<dbReference type="PANTHER" id="PTHR21180">
    <property type="entry name" value="ENDONUCLEASE/EXONUCLEASE/PHOSPHATASE FAMILY DOMAIN-CONTAINING PROTEIN 1"/>
    <property type="match status" value="1"/>
</dbReference>
<dbReference type="GO" id="GO:0015627">
    <property type="term" value="C:type II protein secretion system complex"/>
    <property type="evidence" value="ECO:0007669"/>
    <property type="project" value="TreeGrafter"/>
</dbReference>
<evidence type="ECO:0000313" key="4">
    <source>
        <dbReference type="Proteomes" id="UP000518892"/>
    </source>
</evidence>
<dbReference type="GO" id="GO:0003677">
    <property type="term" value="F:DNA binding"/>
    <property type="evidence" value="ECO:0007669"/>
    <property type="project" value="InterPro"/>
</dbReference>
<dbReference type="Pfam" id="PF12836">
    <property type="entry name" value="HHH_3"/>
    <property type="match status" value="1"/>
</dbReference>
<dbReference type="NCBIfam" id="TIGR00426">
    <property type="entry name" value="competence protein ComEA helix-hairpin-helix repeat region"/>
    <property type="match status" value="1"/>
</dbReference>
<name>A0A7W5EW97_9GAMM</name>
<evidence type="ECO:0000259" key="2">
    <source>
        <dbReference type="SMART" id="SM00278"/>
    </source>
</evidence>
<dbReference type="InterPro" id="IPR004509">
    <property type="entry name" value="Competence_ComEA_HhH"/>
</dbReference>
<evidence type="ECO:0000313" key="3">
    <source>
        <dbReference type="EMBL" id="MBB3232521.1"/>
    </source>
</evidence>